<keyword evidence="4" id="KW-0769">Symport</keyword>
<keyword evidence="6 7" id="KW-0472">Membrane</keyword>
<dbReference type="Gene3D" id="1.20.1250.20">
    <property type="entry name" value="MFS general substrate transporter like domains"/>
    <property type="match status" value="2"/>
</dbReference>
<dbReference type="AlphaFoldDB" id="A0A6J2XTL2"/>
<dbReference type="Pfam" id="PF07690">
    <property type="entry name" value="MFS_1"/>
    <property type="match status" value="1"/>
</dbReference>
<feature type="transmembrane region" description="Helical" evidence="7">
    <location>
        <begin position="201"/>
        <end position="220"/>
    </location>
</feature>
<evidence type="ECO:0000256" key="3">
    <source>
        <dbReference type="ARBA" id="ARBA00022692"/>
    </source>
</evidence>
<accession>A0A6J2XTL2</accession>
<evidence type="ECO:0000256" key="7">
    <source>
        <dbReference type="SAM" id="Phobius"/>
    </source>
</evidence>
<evidence type="ECO:0000259" key="8">
    <source>
        <dbReference type="PROSITE" id="PS50850"/>
    </source>
</evidence>
<protein>
    <submittedName>
        <fullName evidence="10">Inorganic phosphate cotransporter</fullName>
    </submittedName>
</protein>
<dbReference type="GO" id="GO:0016020">
    <property type="term" value="C:membrane"/>
    <property type="evidence" value="ECO:0007669"/>
    <property type="project" value="UniProtKB-SubCell"/>
</dbReference>
<keyword evidence="9" id="KW-1185">Reference proteome</keyword>
<dbReference type="PANTHER" id="PTHR11662:SF280">
    <property type="entry name" value="FI21844P1-RELATED"/>
    <property type="match status" value="1"/>
</dbReference>
<dbReference type="Proteomes" id="UP000504635">
    <property type="component" value="Unplaced"/>
</dbReference>
<feature type="domain" description="Major facilitator superfamily (MFS) profile" evidence="8">
    <location>
        <begin position="28"/>
        <end position="459"/>
    </location>
</feature>
<dbReference type="GO" id="GO:0006820">
    <property type="term" value="P:monoatomic anion transport"/>
    <property type="evidence" value="ECO:0007669"/>
    <property type="project" value="TreeGrafter"/>
</dbReference>
<feature type="transmembrane region" description="Helical" evidence="7">
    <location>
        <begin position="436"/>
        <end position="455"/>
    </location>
</feature>
<feature type="transmembrane region" description="Helical" evidence="7">
    <location>
        <begin position="365"/>
        <end position="387"/>
    </location>
</feature>
<dbReference type="GeneID" id="115880951"/>
<feature type="transmembrane region" description="Helical" evidence="7">
    <location>
        <begin position="37"/>
        <end position="61"/>
    </location>
</feature>
<comment type="subcellular location">
    <subcellularLocation>
        <location evidence="1">Membrane</location>
        <topology evidence="1">Multi-pass membrane protein</topology>
    </subcellularLocation>
</comment>
<name>A0A6J2XTL2_SITOR</name>
<evidence type="ECO:0000256" key="1">
    <source>
        <dbReference type="ARBA" id="ARBA00004141"/>
    </source>
</evidence>
<evidence type="ECO:0000256" key="4">
    <source>
        <dbReference type="ARBA" id="ARBA00022847"/>
    </source>
</evidence>
<dbReference type="PROSITE" id="PS50850">
    <property type="entry name" value="MFS"/>
    <property type="match status" value="1"/>
</dbReference>
<feature type="transmembrane region" description="Helical" evidence="7">
    <location>
        <begin position="170"/>
        <end position="192"/>
    </location>
</feature>
<dbReference type="GO" id="GO:0015293">
    <property type="term" value="F:symporter activity"/>
    <property type="evidence" value="ECO:0007669"/>
    <property type="project" value="UniProtKB-KW"/>
</dbReference>
<dbReference type="PANTHER" id="PTHR11662">
    <property type="entry name" value="SOLUTE CARRIER FAMILY 17"/>
    <property type="match status" value="1"/>
</dbReference>
<feature type="transmembrane region" description="Helical" evidence="7">
    <location>
        <begin position="108"/>
        <end position="128"/>
    </location>
</feature>
<keyword evidence="5 7" id="KW-1133">Transmembrane helix</keyword>
<keyword evidence="3 7" id="KW-0812">Transmembrane</keyword>
<proteinExistence type="predicted"/>
<sequence length="487" mass="53430">MTLVRRKSQAPEKPKMDGVYYTGEKGPKFGVRYVQMVIIAFSTGVMLSTKGMFSVLIVAMIKNGSSTNPDVPYYTWNNTNVIISAILWGGLPFQLLAGYLGKEHGPKWLIVGTQLINSIAFFIIPFAAQILGSTGVILCRLVQGVAQGAYSPLQVCVGGIWTPPEERARLSFIGSCSATLTIMVSSIVAGVVSKSSLGWPWGFYSFGALNLAYAIFYMIFGHQSPETHPSISPEEKMYIQVSLSQQPGKNIPTPWRKIFLSTPVWAIVIAQIGINFFLTLFSSDKSLFLDKIMKYDIQSNGVIGSIPTLCACVSGVGIAYMSDYSVQSGRFSVINSRRIFHLMGSITISILLIVLTYIPSEYRAWAIVDLCFIDIFIIFTLVAGSYINIYDVSPLFSGIIHGISNTLADAIGILAPLTVQWCVTGDQENVEQWRTAFGIASTITIVSGITFAIFATDKRQEWEGETPDVKLDRKLSILSLEEAIGKF</sequence>
<dbReference type="OrthoDB" id="2985014at2759"/>
<evidence type="ECO:0000313" key="10">
    <source>
        <dbReference type="RefSeq" id="XP_030754150.1"/>
    </source>
</evidence>
<dbReference type="InterPro" id="IPR020846">
    <property type="entry name" value="MFS_dom"/>
</dbReference>
<feature type="transmembrane region" description="Helical" evidence="7">
    <location>
        <begin position="302"/>
        <end position="320"/>
    </location>
</feature>
<evidence type="ECO:0000256" key="2">
    <source>
        <dbReference type="ARBA" id="ARBA00022448"/>
    </source>
</evidence>
<keyword evidence="2" id="KW-0813">Transport</keyword>
<feature type="transmembrane region" description="Helical" evidence="7">
    <location>
        <begin position="258"/>
        <end position="281"/>
    </location>
</feature>
<organism evidence="9 10">
    <name type="scientific">Sitophilus oryzae</name>
    <name type="common">Rice weevil</name>
    <name type="synonym">Curculio oryzae</name>
    <dbReference type="NCBI Taxonomy" id="7048"/>
    <lineage>
        <taxon>Eukaryota</taxon>
        <taxon>Metazoa</taxon>
        <taxon>Ecdysozoa</taxon>
        <taxon>Arthropoda</taxon>
        <taxon>Hexapoda</taxon>
        <taxon>Insecta</taxon>
        <taxon>Pterygota</taxon>
        <taxon>Neoptera</taxon>
        <taxon>Endopterygota</taxon>
        <taxon>Coleoptera</taxon>
        <taxon>Polyphaga</taxon>
        <taxon>Cucujiformia</taxon>
        <taxon>Curculionidae</taxon>
        <taxon>Dryophthorinae</taxon>
        <taxon>Sitophilus</taxon>
    </lineage>
</organism>
<reference evidence="10" key="1">
    <citation type="submission" date="2025-08" db="UniProtKB">
        <authorList>
            <consortium name="RefSeq"/>
        </authorList>
    </citation>
    <scope>IDENTIFICATION</scope>
    <source>
        <tissue evidence="10">Gonads</tissue>
    </source>
</reference>
<dbReference type="InParanoid" id="A0A6J2XTL2"/>
<evidence type="ECO:0000313" key="9">
    <source>
        <dbReference type="Proteomes" id="UP000504635"/>
    </source>
</evidence>
<feature type="transmembrane region" description="Helical" evidence="7">
    <location>
        <begin position="81"/>
        <end position="101"/>
    </location>
</feature>
<dbReference type="RefSeq" id="XP_030754150.1">
    <property type="nucleotide sequence ID" value="XM_030898290.1"/>
</dbReference>
<dbReference type="KEGG" id="soy:115880951"/>
<evidence type="ECO:0000256" key="6">
    <source>
        <dbReference type="ARBA" id="ARBA00023136"/>
    </source>
</evidence>
<gene>
    <name evidence="10" type="primary">LOC115880951</name>
</gene>
<dbReference type="InterPro" id="IPR036259">
    <property type="entry name" value="MFS_trans_sf"/>
</dbReference>
<dbReference type="InterPro" id="IPR050382">
    <property type="entry name" value="MFS_Na/Anion_cotransporter"/>
</dbReference>
<dbReference type="SUPFAM" id="SSF103473">
    <property type="entry name" value="MFS general substrate transporter"/>
    <property type="match status" value="1"/>
</dbReference>
<dbReference type="InterPro" id="IPR011701">
    <property type="entry name" value="MFS"/>
</dbReference>
<evidence type="ECO:0000256" key="5">
    <source>
        <dbReference type="ARBA" id="ARBA00022989"/>
    </source>
</evidence>
<dbReference type="FunFam" id="1.20.1250.20:FF:000003">
    <property type="entry name" value="Solute carrier family 17 member 3"/>
    <property type="match status" value="1"/>
</dbReference>
<feature type="transmembrane region" description="Helical" evidence="7">
    <location>
        <begin position="340"/>
        <end position="358"/>
    </location>
</feature>